<reference evidence="1" key="1">
    <citation type="submission" date="2018-02" db="EMBL/GenBank/DDBJ databases">
        <title>Rhizophora mucronata_Transcriptome.</title>
        <authorList>
            <person name="Meera S.P."/>
            <person name="Sreeshan A."/>
            <person name="Augustine A."/>
        </authorList>
    </citation>
    <scope>NUCLEOTIDE SEQUENCE</scope>
    <source>
        <tissue evidence="1">Leaf</tissue>
    </source>
</reference>
<name>A0A2P2QHY1_RHIMU</name>
<sequence length="44" mass="5067">MYNFCLIFVAFVSYGAIGPSYPLLICKKEKLQNVLWLICYGLFS</sequence>
<dbReference type="AlphaFoldDB" id="A0A2P2QHY1"/>
<protein>
    <submittedName>
        <fullName evidence="1">Uncharacterized protein</fullName>
    </submittedName>
</protein>
<accession>A0A2P2QHY1</accession>
<organism evidence="1">
    <name type="scientific">Rhizophora mucronata</name>
    <name type="common">Asiatic mangrove</name>
    <dbReference type="NCBI Taxonomy" id="61149"/>
    <lineage>
        <taxon>Eukaryota</taxon>
        <taxon>Viridiplantae</taxon>
        <taxon>Streptophyta</taxon>
        <taxon>Embryophyta</taxon>
        <taxon>Tracheophyta</taxon>
        <taxon>Spermatophyta</taxon>
        <taxon>Magnoliopsida</taxon>
        <taxon>eudicotyledons</taxon>
        <taxon>Gunneridae</taxon>
        <taxon>Pentapetalae</taxon>
        <taxon>rosids</taxon>
        <taxon>fabids</taxon>
        <taxon>Malpighiales</taxon>
        <taxon>Rhizophoraceae</taxon>
        <taxon>Rhizophora</taxon>
    </lineage>
</organism>
<dbReference type="EMBL" id="GGEC01086040">
    <property type="protein sequence ID" value="MBX66524.1"/>
    <property type="molecule type" value="Transcribed_RNA"/>
</dbReference>
<evidence type="ECO:0000313" key="1">
    <source>
        <dbReference type="EMBL" id="MBX66524.1"/>
    </source>
</evidence>
<proteinExistence type="predicted"/>